<reference evidence="8" key="1">
    <citation type="journal article" date="2013" name="Nat. Commun.">
        <title>Whole-genome sequencing of Oryza brachyantha reveals mechanisms underlying Oryza genome evolution.</title>
        <authorList>
            <person name="Chen J."/>
            <person name="Huang Q."/>
            <person name="Gao D."/>
            <person name="Wang J."/>
            <person name="Lang Y."/>
            <person name="Liu T."/>
            <person name="Li B."/>
            <person name="Bai Z."/>
            <person name="Luis Goicoechea J."/>
            <person name="Liang C."/>
            <person name="Chen C."/>
            <person name="Zhang W."/>
            <person name="Sun S."/>
            <person name="Liao Y."/>
            <person name="Zhang X."/>
            <person name="Yang L."/>
            <person name="Song C."/>
            <person name="Wang M."/>
            <person name="Shi J."/>
            <person name="Liu G."/>
            <person name="Liu J."/>
            <person name="Zhou H."/>
            <person name="Zhou W."/>
            <person name="Yu Q."/>
            <person name="An N."/>
            <person name="Chen Y."/>
            <person name="Cai Q."/>
            <person name="Wang B."/>
            <person name="Liu B."/>
            <person name="Min J."/>
            <person name="Huang Y."/>
            <person name="Wu H."/>
            <person name="Li Z."/>
            <person name="Zhang Y."/>
            <person name="Yin Y."/>
            <person name="Song W."/>
            <person name="Jiang J."/>
            <person name="Jackson S.A."/>
            <person name="Wing R.A."/>
            <person name="Wang J."/>
            <person name="Chen M."/>
        </authorList>
    </citation>
    <scope>NUCLEOTIDE SEQUENCE [LARGE SCALE GENOMIC DNA]</scope>
    <source>
        <strain evidence="8">cv. IRGC 101232</strain>
    </source>
</reference>
<accession>J3MM48</accession>
<proteinExistence type="inferred from homology"/>
<keyword evidence="7" id="KW-0732">Signal</keyword>
<evidence type="ECO:0000313" key="9">
    <source>
        <dbReference type="Proteomes" id="UP000006038"/>
    </source>
</evidence>
<organism evidence="8">
    <name type="scientific">Oryza brachyantha</name>
    <name type="common">malo sina</name>
    <dbReference type="NCBI Taxonomy" id="4533"/>
    <lineage>
        <taxon>Eukaryota</taxon>
        <taxon>Viridiplantae</taxon>
        <taxon>Streptophyta</taxon>
        <taxon>Embryophyta</taxon>
        <taxon>Tracheophyta</taxon>
        <taxon>Spermatophyta</taxon>
        <taxon>Magnoliopsida</taxon>
        <taxon>Liliopsida</taxon>
        <taxon>Poales</taxon>
        <taxon>Poaceae</taxon>
        <taxon>BOP clade</taxon>
        <taxon>Oryzoideae</taxon>
        <taxon>Oryzeae</taxon>
        <taxon>Oryzinae</taxon>
        <taxon>Oryza</taxon>
    </lineage>
</organism>
<dbReference type="InterPro" id="IPR002403">
    <property type="entry name" value="Cyt_P450_E_grp-IV"/>
</dbReference>
<evidence type="ECO:0008006" key="10">
    <source>
        <dbReference type="Google" id="ProtNLM"/>
    </source>
</evidence>
<keyword evidence="2 5" id="KW-0349">Heme</keyword>
<evidence type="ECO:0000256" key="4">
    <source>
        <dbReference type="ARBA" id="ARBA00023004"/>
    </source>
</evidence>
<evidence type="ECO:0000256" key="1">
    <source>
        <dbReference type="ARBA" id="ARBA00010617"/>
    </source>
</evidence>
<feature type="chain" id="PRO_5003775008" description="Cytochrome P450" evidence="7">
    <location>
        <begin position="23"/>
        <end position="503"/>
    </location>
</feature>
<evidence type="ECO:0000313" key="8">
    <source>
        <dbReference type="EnsemblPlants" id="OB07G24800.1"/>
    </source>
</evidence>
<evidence type="ECO:0000256" key="2">
    <source>
        <dbReference type="ARBA" id="ARBA00022617"/>
    </source>
</evidence>
<dbReference type="HOGENOM" id="CLU_001570_15_0_1"/>
<name>J3MM48_ORYBR</name>
<dbReference type="GO" id="GO:0020037">
    <property type="term" value="F:heme binding"/>
    <property type="evidence" value="ECO:0007669"/>
    <property type="project" value="InterPro"/>
</dbReference>
<feature type="binding site" description="axial binding residue" evidence="5">
    <location>
        <position position="448"/>
    </location>
    <ligand>
        <name>heme</name>
        <dbReference type="ChEBI" id="CHEBI:30413"/>
    </ligand>
    <ligandPart>
        <name>Fe</name>
        <dbReference type="ChEBI" id="CHEBI:18248"/>
    </ligandPart>
</feature>
<feature type="signal peptide" evidence="7">
    <location>
        <begin position="1"/>
        <end position="22"/>
    </location>
</feature>
<dbReference type="EnsemblPlants" id="OB07G24800.1">
    <property type="protein sequence ID" value="OB07G24800.1"/>
    <property type="gene ID" value="OB07G24800"/>
</dbReference>
<dbReference type="SUPFAM" id="SSF48264">
    <property type="entry name" value="Cytochrome P450"/>
    <property type="match status" value="1"/>
</dbReference>
<keyword evidence="3 5" id="KW-0479">Metal-binding</keyword>
<dbReference type="PRINTS" id="PR00385">
    <property type="entry name" value="P450"/>
</dbReference>
<dbReference type="Proteomes" id="UP000006038">
    <property type="component" value="Chromosome 7"/>
</dbReference>
<reference evidence="8" key="2">
    <citation type="submission" date="2013-04" db="UniProtKB">
        <authorList>
            <consortium name="EnsemblPlants"/>
        </authorList>
    </citation>
    <scope>IDENTIFICATION</scope>
</reference>
<dbReference type="GO" id="GO:0004497">
    <property type="term" value="F:monooxygenase activity"/>
    <property type="evidence" value="ECO:0007669"/>
    <property type="project" value="UniProtKB-KW"/>
</dbReference>
<keyword evidence="6" id="KW-0503">Monooxygenase</keyword>
<dbReference type="eggNOG" id="KOG0684">
    <property type="taxonomic scope" value="Eukaryota"/>
</dbReference>
<comment type="cofactor">
    <cofactor evidence="5">
        <name>heme</name>
        <dbReference type="ChEBI" id="CHEBI:30413"/>
    </cofactor>
</comment>
<dbReference type="PANTHER" id="PTHR24304:SF2">
    <property type="entry name" value="24-HYDROXYCHOLESTEROL 7-ALPHA-HYDROXYLASE"/>
    <property type="match status" value="1"/>
</dbReference>
<sequence length="503" mass="55786">MEMTSAAVWSTIAVLLTTILVARMVKRNTVTAAAAAAAKYCQPGMAIPHDPLRGCRQYPAVSGVALAIPVITRGLQAVAGELHRKLGSVFTVSFLGMIKVTFLVGPELQGDFFSRLDSEVCQGETYKMTVPVFGRGVLFDVDQATRTEQIAICFEALKPARLRSNVETMVREVEEYFSRWGEQGTVDLKSELNLVILMVASRILLGKEVRETMFDEFASLFGELKDNSMHLVSHYSPTLPISRHRRRNAASAGLKALFARAIELRRASGRAEDDALQRLLESRYRDGRPVSDNEVTGMLVALLSAGHVTSSNTSTWTGAFLLSSPRHLAAAVDEQRRLAARPVDHAALSAEMDTLHRCIKEALRLQPPVPLLLRSVRRGFAVRTREGKEYEVPRGHGLACYIAFNHRLGRVYRDPGEYDPDRFGPERKEDKAAGKFAFTAFGGGRHACLGEAYAFLQIKAIWSHLLRNFELELVSPFPEVEVNNMMPGPGGKVMVSYKRRKLN</sequence>
<dbReference type="Gramene" id="OB07G24800.1">
    <property type="protein sequence ID" value="OB07G24800.1"/>
    <property type="gene ID" value="OB07G24800"/>
</dbReference>
<dbReference type="InterPro" id="IPR036396">
    <property type="entry name" value="Cyt_P450_sf"/>
</dbReference>
<dbReference type="GO" id="GO:0005506">
    <property type="term" value="F:iron ion binding"/>
    <property type="evidence" value="ECO:0007669"/>
    <property type="project" value="InterPro"/>
</dbReference>
<keyword evidence="6" id="KW-0560">Oxidoreductase</keyword>
<dbReference type="STRING" id="4533.J3MM48"/>
<dbReference type="InterPro" id="IPR017972">
    <property type="entry name" value="Cyt_P450_CS"/>
</dbReference>
<dbReference type="CDD" id="cd11042">
    <property type="entry name" value="CYP51-like"/>
    <property type="match status" value="1"/>
</dbReference>
<dbReference type="PROSITE" id="PS00086">
    <property type="entry name" value="CYTOCHROME_P450"/>
    <property type="match status" value="1"/>
</dbReference>
<dbReference type="PANTHER" id="PTHR24304">
    <property type="entry name" value="CYTOCHROME P450 FAMILY 7"/>
    <property type="match status" value="1"/>
</dbReference>
<keyword evidence="4 5" id="KW-0408">Iron</keyword>
<dbReference type="AlphaFoldDB" id="J3MM48"/>
<evidence type="ECO:0000256" key="7">
    <source>
        <dbReference type="SAM" id="SignalP"/>
    </source>
</evidence>
<dbReference type="InterPro" id="IPR001128">
    <property type="entry name" value="Cyt_P450"/>
</dbReference>
<dbReference type="Pfam" id="PF00067">
    <property type="entry name" value="p450"/>
    <property type="match status" value="1"/>
</dbReference>
<evidence type="ECO:0000256" key="3">
    <source>
        <dbReference type="ARBA" id="ARBA00022723"/>
    </source>
</evidence>
<dbReference type="PRINTS" id="PR00465">
    <property type="entry name" value="EP450IV"/>
</dbReference>
<dbReference type="Gene3D" id="1.10.630.10">
    <property type="entry name" value="Cytochrome P450"/>
    <property type="match status" value="1"/>
</dbReference>
<evidence type="ECO:0000256" key="6">
    <source>
        <dbReference type="RuleBase" id="RU000461"/>
    </source>
</evidence>
<protein>
    <recommendedName>
        <fullName evidence="10">Cytochrome P450</fullName>
    </recommendedName>
</protein>
<keyword evidence="9" id="KW-1185">Reference proteome</keyword>
<dbReference type="InterPro" id="IPR050529">
    <property type="entry name" value="CYP450_sterol_14alpha_dmase"/>
</dbReference>
<evidence type="ECO:0000256" key="5">
    <source>
        <dbReference type="PIRSR" id="PIRSR602403-1"/>
    </source>
</evidence>
<dbReference type="GO" id="GO:0016705">
    <property type="term" value="F:oxidoreductase activity, acting on paired donors, with incorporation or reduction of molecular oxygen"/>
    <property type="evidence" value="ECO:0007669"/>
    <property type="project" value="InterPro"/>
</dbReference>
<comment type="similarity">
    <text evidence="1 6">Belongs to the cytochrome P450 family.</text>
</comment>
<dbReference type="OMA" id="TEQIAIC"/>